<evidence type="ECO:0000313" key="4">
    <source>
        <dbReference type="Proteomes" id="UP000321118"/>
    </source>
</evidence>
<evidence type="ECO:0000313" key="3">
    <source>
        <dbReference type="EMBL" id="GEK22471.1"/>
    </source>
</evidence>
<dbReference type="Proteomes" id="UP000321118">
    <property type="component" value="Unassembled WGS sequence"/>
</dbReference>
<name>A0A510V926_9CELL</name>
<gene>
    <name evidence="3" type="ORF">CXY01_29910</name>
</gene>
<dbReference type="InterPro" id="IPR025295">
    <property type="entry name" value="eCIS_core_dom"/>
</dbReference>
<organism evidence="3 4">
    <name type="scientific">Cellulomonas xylanilytica</name>
    <dbReference type="NCBI Taxonomy" id="233583"/>
    <lineage>
        <taxon>Bacteria</taxon>
        <taxon>Bacillati</taxon>
        <taxon>Actinomycetota</taxon>
        <taxon>Actinomycetes</taxon>
        <taxon>Micrococcales</taxon>
        <taxon>Cellulomonadaceae</taxon>
        <taxon>Cellulomonas</taxon>
    </lineage>
</organism>
<evidence type="ECO:0000256" key="1">
    <source>
        <dbReference type="SAM" id="MobiDB-lite"/>
    </source>
</evidence>
<proteinExistence type="predicted"/>
<comment type="caution">
    <text evidence="3">The sequence shown here is derived from an EMBL/GenBank/DDBJ whole genome shotgun (WGS) entry which is preliminary data.</text>
</comment>
<reference evidence="3 4" key="1">
    <citation type="submission" date="2019-07" db="EMBL/GenBank/DDBJ databases">
        <title>Whole genome shotgun sequence of Cellulomonas xylanilytica NBRC 101102.</title>
        <authorList>
            <person name="Hosoyama A."/>
            <person name="Uohara A."/>
            <person name="Ohji S."/>
            <person name="Ichikawa N."/>
        </authorList>
    </citation>
    <scope>NUCLEOTIDE SEQUENCE [LARGE SCALE GENOMIC DNA]</scope>
    <source>
        <strain evidence="3 4">NBRC 101102</strain>
    </source>
</reference>
<dbReference type="Pfam" id="PF13699">
    <property type="entry name" value="eCIS_core"/>
    <property type="match status" value="1"/>
</dbReference>
<dbReference type="OrthoDB" id="9153660at2"/>
<dbReference type="AlphaFoldDB" id="A0A510V926"/>
<dbReference type="EMBL" id="BJUB01000009">
    <property type="protein sequence ID" value="GEK22471.1"/>
    <property type="molecule type" value="Genomic_DNA"/>
</dbReference>
<evidence type="ECO:0000259" key="2">
    <source>
        <dbReference type="Pfam" id="PF13699"/>
    </source>
</evidence>
<accession>A0A510V926</accession>
<sequence length="647" mass="66961">MRTMDPAVREAGPVHAPPPRQAPRRTAGSNRAIGRLVQVTRPDDPLEREAERTATRVAAVRTRPAATDDREVAAGADVDVSAAVVSLLQAPGSGEPVRADVAAAVAPHLAVDPSETRVHRDARAASAARELGARAFTVGSDVFLGAGESPGDLHLMAHEITHVAQQTAPPAALAASPELHGGAGNRAVERLLGGTAARLVLRSGGLTAADEATLRQLETRLAGVAAASGARGTSILTASDDCIRDLQAAKDHLLLVAANYRTAHDAFTGVLHDADAEYEFDQSVSDAVQGILVAALLTVLLPEALVTAGAMAVARGLVASTSAGLTRAGIVLASARAATPALLGQAVNAAGGEVAEMATGAAIGAVGTAEGRPSESAGLAGPSTTDKFATVLGALGTMIDAVPAWGAAGSSQHEVGQAASQLSATAAQLRAGDTLPVTVADVERRTEVLQLVDTLGVAAMPSIEATRNRVASLKNQALAVRLDDPAVIEDQLWTRWMASLIGSSADEMLDNDVISDYLEKKGMVDFGDYTFDSEQSEAVTAAQRRWLRSVGIDPGASSSITLSKFKAHTRLEQLRGSIVGRSGTLRDTRHVLIDGEVYDYPQNAGALPEGTAMVALHVIIKPHLQGDVNIDRWTNDCFDVYCNPATP</sequence>
<feature type="region of interest" description="Disordered" evidence="1">
    <location>
        <begin position="1"/>
        <end position="35"/>
    </location>
</feature>
<feature type="domain" description="eCIS core" evidence="2">
    <location>
        <begin position="96"/>
        <end position="168"/>
    </location>
</feature>
<keyword evidence="4" id="KW-1185">Reference proteome</keyword>
<protein>
    <recommendedName>
        <fullName evidence="2">eCIS core domain-containing protein</fullName>
    </recommendedName>
</protein>